<evidence type="ECO:0000313" key="4">
    <source>
        <dbReference type="Proteomes" id="UP001596383"/>
    </source>
</evidence>
<keyword evidence="4" id="KW-1185">Reference proteome</keyword>
<evidence type="ECO:0000313" key="3">
    <source>
        <dbReference type="EMBL" id="MFC6764563.1"/>
    </source>
</evidence>
<keyword evidence="2" id="KW-0472">Membrane</keyword>
<feature type="region of interest" description="Disordered" evidence="1">
    <location>
        <begin position="1"/>
        <end position="30"/>
    </location>
</feature>
<evidence type="ECO:0000256" key="1">
    <source>
        <dbReference type="SAM" id="MobiDB-lite"/>
    </source>
</evidence>
<keyword evidence="2" id="KW-1133">Transmembrane helix</keyword>
<organism evidence="3 4">
    <name type="scientific">Natrinema soli</name>
    <dbReference type="NCBI Taxonomy" id="1930624"/>
    <lineage>
        <taxon>Archaea</taxon>
        <taxon>Methanobacteriati</taxon>
        <taxon>Methanobacteriota</taxon>
        <taxon>Stenosarchaea group</taxon>
        <taxon>Halobacteria</taxon>
        <taxon>Halobacteriales</taxon>
        <taxon>Natrialbaceae</taxon>
        <taxon>Natrinema</taxon>
    </lineage>
</organism>
<name>A0ABD5SHN7_9EURY</name>
<protein>
    <submittedName>
        <fullName evidence="3">Uncharacterized protein</fullName>
    </submittedName>
</protein>
<keyword evidence="2" id="KW-0812">Transmembrane</keyword>
<gene>
    <name evidence="3" type="ORF">ACFQE6_05810</name>
</gene>
<dbReference type="RefSeq" id="WP_273737621.1">
    <property type="nucleotide sequence ID" value="NZ_JAQIVI010000091.1"/>
</dbReference>
<accession>A0ABD5SHN7</accession>
<proteinExistence type="predicted"/>
<dbReference type="EMBL" id="JBHSWV010000091">
    <property type="protein sequence ID" value="MFC6764563.1"/>
    <property type="molecule type" value="Genomic_DNA"/>
</dbReference>
<sequence>MTSNTSAERAAQGEQDDLDSETEEDQGGTIDAGEMKFASYFGWIAGYFILSGSIATFIYALPKYIVGGEPSVDFSATVS</sequence>
<comment type="caution">
    <text evidence="3">The sequence shown here is derived from an EMBL/GenBank/DDBJ whole genome shotgun (WGS) entry which is preliminary data.</text>
</comment>
<dbReference type="Proteomes" id="UP001596383">
    <property type="component" value="Unassembled WGS sequence"/>
</dbReference>
<reference evidence="3 4" key="1">
    <citation type="journal article" date="2019" name="Int. J. Syst. Evol. Microbiol.">
        <title>The Global Catalogue of Microorganisms (GCM) 10K type strain sequencing project: providing services to taxonomists for standard genome sequencing and annotation.</title>
        <authorList>
            <consortium name="The Broad Institute Genomics Platform"/>
            <consortium name="The Broad Institute Genome Sequencing Center for Infectious Disease"/>
            <person name="Wu L."/>
            <person name="Ma J."/>
        </authorList>
    </citation>
    <scope>NUCLEOTIDE SEQUENCE [LARGE SCALE GENOMIC DNA]</scope>
    <source>
        <strain evidence="3 4">LMG 29247</strain>
    </source>
</reference>
<feature type="compositionally biased region" description="Acidic residues" evidence="1">
    <location>
        <begin position="14"/>
        <end position="26"/>
    </location>
</feature>
<dbReference type="AlphaFoldDB" id="A0ABD5SHN7"/>
<evidence type="ECO:0000256" key="2">
    <source>
        <dbReference type="SAM" id="Phobius"/>
    </source>
</evidence>
<feature type="transmembrane region" description="Helical" evidence="2">
    <location>
        <begin position="40"/>
        <end position="61"/>
    </location>
</feature>